<protein>
    <submittedName>
        <fullName evidence="2">Ankyrin repeat-containing protein</fullName>
    </submittedName>
</protein>
<proteinExistence type="predicted"/>
<organism evidence="2 3">
    <name type="scientific">Legionella nautarum</name>
    <dbReference type="NCBI Taxonomy" id="45070"/>
    <lineage>
        <taxon>Bacteria</taxon>
        <taxon>Pseudomonadati</taxon>
        <taxon>Pseudomonadota</taxon>
        <taxon>Gammaproteobacteria</taxon>
        <taxon>Legionellales</taxon>
        <taxon>Legionellaceae</taxon>
        <taxon>Legionella</taxon>
    </lineage>
</organism>
<dbReference type="EMBL" id="LNYO01000001">
    <property type="protein sequence ID" value="KTD39234.1"/>
    <property type="molecule type" value="Genomic_DNA"/>
</dbReference>
<keyword evidence="3" id="KW-1185">Reference proteome</keyword>
<feature type="region of interest" description="Disordered" evidence="1">
    <location>
        <begin position="1373"/>
        <end position="1432"/>
    </location>
</feature>
<reference evidence="2 3" key="1">
    <citation type="submission" date="2015-11" db="EMBL/GenBank/DDBJ databases">
        <title>Genomic analysis of 38 Legionella species identifies large and diverse effector repertoires.</title>
        <authorList>
            <person name="Burstein D."/>
            <person name="Amaro F."/>
            <person name="Zusman T."/>
            <person name="Lifshitz Z."/>
            <person name="Cohen O."/>
            <person name="Gilbert J.A."/>
            <person name="Pupko T."/>
            <person name="Shuman H.A."/>
            <person name="Segal G."/>
        </authorList>
    </citation>
    <scope>NUCLEOTIDE SEQUENCE [LARGE SCALE GENOMIC DNA]</scope>
    <source>
        <strain evidence="2 3">ATCC 49506</strain>
    </source>
</reference>
<evidence type="ECO:0000256" key="1">
    <source>
        <dbReference type="SAM" id="MobiDB-lite"/>
    </source>
</evidence>
<accession>A0A0W0X3U0</accession>
<name>A0A0W0X3U0_9GAMM</name>
<dbReference type="Proteomes" id="UP000054725">
    <property type="component" value="Unassembled WGS sequence"/>
</dbReference>
<dbReference type="Gene3D" id="1.25.40.20">
    <property type="entry name" value="Ankyrin repeat-containing domain"/>
    <property type="match status" value="1"/>
</dbReference>
<dbReference type="RefSeq" id="WP_193786791.1">
    <property type="nucleotide sequence ID" value="NZ_LNYO01000001.1"/>
</dbReference>
<dbReference type="InterPro" id="IPR036770">
    <property type="entry name" value="Ankyrin_rpt-contain_sf"/>
</dbReference>
<evidence type="ECO:0000313" key="3">
    <source>
        <dbReference type="Proteomes" id="UP000054725"/>
    </source>
</evidence>
<evidence type="ECO:0000313" key="2">
    <source>
        <dbReference type="EMBL" id="KTD39234.1"/>
    </source>
</evidence>
<feature type="non-terminal residue" evidence="2">
    <location>
        <position position="1432"/>
    </location>
</feature>
<dbReference type="STRING" id="45070.Lnau_0001"/>
<comment type="caution">
    <text evidence="2">The sequence shown here is derived from an EMBL/GenBank/DDBJ whole genome shotgun (WGS) entry which is preliminary data.</text>
</comment>
<dbReference type="SUPFAM" id="SSF48403">
    <property type="entry name" value="Ankyrin repeat"/>
    <property type="match status" value="1"/>
</dbReference>
<sequence>MPAQVKLIISGNRLLGNKGLSFQLNSKGVCAGLASLYIQYFFEGRAAEFFRLSKLLASPPNDYEIGQDANFDKFIQEVEITFNPNRYNKNTAQGDIEKTITIDGEFVQNEYNLGLVDNEIEWAKILEQIRNNGRACYVGSHNHAVALAFENDQYVLFDPNYDEDEKTGEKELKLNIKTFNSAAETITELTSCFSYKSSDLGLNLRVFARPNAKTNHNYPDKSKIWATRLNDQADFNRAVTPGVLPLNSTIFAILANDTETLHYVLDQNQIKHKEILCAVEFHRDEIVWKYFVNLIDYEQKIALLKFTANYGTTSLLNRMLVNIEKTVETGKISEEEFKLAINSTDPSLFEHAALSNNLGNVVAVSQLYTKYSLKLDSLGVAKRLFRAITETGSEEVLSFLTKTTSTLTISYKRALLMIREAALKGNTSTLQFWLKTIAELEAKSEAADESKDKLPVTVVQKKAAVLTPKIMAVITPYNLKEIIKSEIPIKPELLHAALENPNSDVFKIAVQKQDDNEWTRFLRAVVEDQPLDEFAECTSLFDDHTGISAFEVLARFGKFTHIRNHWPEGLNGQAKENALKFACRNSSSELIRFLVNMGCEVSEEFKAAELKLAAANGDRQRVEAILATKISLGVVFPKTAKGNGVELELLTHLIDLNKHRFITDGWLSLDKKQQKLCLKGALRLKNYELLENILNRLAQLNDNTLCHQTVLEYFQATYKHKQPSYLVEVTPLIKLLNKEDLTNIWRRIGNLKLFKKDPAKYNEFIGFIVRHAILNHNFDLAERTIECVSLSKEHCYDLFVEASRIKNQRALDFLTTHYGFHLTNPTIYKRLNDEGHLDLLEIALGLSDQLPNRELCFELLANAVAKHNKKIVSRLRSFINDYHRVTAAPLFKALSEQNVTGVQLLIAQGASLNEVDFPARIFSLALTANSEDLFLTALKNKEFKAYFTATLSEKIEEILAKGRPNLVYALALKIQIGNYYEQFMAYAIQHNDTRLFQILRQMDQYTVQDKTQLFLKACVHQSIDITNEILRDPIDLDDVDREEEFAKILAQELPFKKTMQHMALGALFGHRSAHEIYDLVYKNALNRLYLYVKEHNFPSALSSIYRSVDELIFDPGLMSKSQLREGLIIRALGEGNTTVLTKLIQSERPPLSDGGLQLFTNYIDQPLVRKILLEHYNLVDVITAAIDDKEWQTVLALIIDLKQDKLDEELLSTLSEFDTELMDALAIHAKRELASDPRHKLNALLVSESTEVLAAVLQNKKTEIGSLIMSIQEQMVDEDVDLKRHFYEFDRYNQFVKEQEALEAIRPRVTDFFSKKLPFEMILDDYDLSTEIREIKVLIEKNNLVPGYFEERDSLVEIFDELDRVDEEARKRLEDEKRREEAERMRLEQEKEVKRLEDEKRQEQERQRMEDEERQEEERKRQEQERQRLEDE</sequence>
<gene>
    <name evidence="2" type="ORF">Lnau_0001</name>
</gene>